<reference evidence="3" key="2">
    <citation type="submission" date="2021-07" db="EMBL/GenBank/DDBJ databases">
        <authorList>
            <consortium name="NCBI Pathogen Detection Project"/>
        </authorList>
    </citation>
    <scope>NUCLEOTIDE SEQUENCE</scope>
    <source>
        <strain evidence="3">91871</strain>
    </source>
</reference>
<dbReference type="Pfam" id="PF12486">
    <property type="entry name" value="VasL"/>
    <property type="match status" value="1"/>
</dbReference>
<comment type="caution">
    <text evidence="3">The sequence shown here is derived from an EMBL/GenBank/DDBJ whole genome shotgun (WGS) entry which is preliminary data.</text>
</comment>
<evidence type="ECO:0000313" key="3">
    <source>
        <dbReference type="EMBL" id="HBH7042527.1"/>
    </source>
</evidence>
<feature type="domain" description="ImpA C-terminal" evidence="2">
    <location>
        <begin position="289"/>
        <end position="433"/>
    </location>
</feature>
<protein>
    <submittedName>
        <fullName evidence="3">Type VI secretion system ImpA family N-terminal domain-containing protein</fullName>
    </submittedName>
</protein>
<evidence type="ECO:0000259" key="1">
    <source>
        <dbReference type="Pfam" id="PF06812"/>
    </source>
</evidence>
<dbReference type="EMBL" id="DAESCB010000007">
    <property type="protein sequence ID" value="HBH7042527.1"/>
    <property type="molecule type" value="Genomic_DNA"/>
</dbReference>
<accession>A0A9P4DHK9</accession>
<dbReference type="PANTHER" id="PTHR37024">
    <property type="entry name" value="TYPE VI SECRETION SYSTEM DUF2094 AND IMPA-RELATED DOMAIN PROTEIN"/>
    <property type="match status" value="1"/>
</dbReference>
<sequence>MNNNVLTQTIVTGSDPRGLPEFSAIREEINKASHPSQPQLNWKLVESLALSIFRANGVDLHTATYYTLARTRTQGLAGFCEGTELLAAMISHEWDKFWPQDNHARTEMLDWFNTRTGNILRQQMSFAETDLPLLYRTERALQLICDKLQQVDLKRAPRVENLLYFVQNTRKRLEPHPGGREDTQVNTTVRTLVYAPEGVPATAEVVPPLPDLPDMKVEVHHCATVNGVAGTPPGNRLKSFAAGVVCTVVVAAALWWWQVYPVQQQLAQVRDTAQGAATAWLAFPDLNSYGQRLQQLPDAPPLQPLETGMQMMRLADSRWPESLQQQQATAQWNTTLKARAQNSPQMKGWQQTRQDLRTFAELLVQREQAKEGFTLSYIKTVVYQAELTLNQETPLESLLTQYQDAQAKGQTTGVLEKQINERLDGVLSRWLLLKNNISPATVAGSREPASQVKEK</sequence>
<organism evidence="3 4">
    <name type="scientific">Citrobacter freundii</name>
    <dbReference type="NCBI Taxonomy" id="546"/>
    <lineage>
        <taxon>Bacteria</taxon>
        <taxon>Pseudomonadati</taxon>
        <taxon>Pseudomonadota</taxon>
        <taxon>Gammaproteobacteria</taxon>
        <taxon>Enterobacterales</taxon>
        <taxon>Enterobacteriaceae</taxon>
        <taxon>Citrobacter</taxon>
        <taxon>Citrobacter freundii complex</taxon>
    </lineage>
</organism>
<feature type="domain" description="ImpA N-terminal" evidence="1">
    <location>
        <begin position="12"/>
        <end position="113"/>
    </location>
</feature>
<proteinExistence type="predicted"/>
<dbReference type="AlphaFoldDB" id="A0A9P4DHK9"/>
<dbReference type="InterPro" id="IPR010657">
    <property type="entry name" value="ImpA_N"/>
</dbReference>
<reference evidence="3" key="1">
    <citation type="journal article" date="2018" name="Genome Biol.">
        <title>SKESA: strategic k-mer extension for scrupulous assemblies.</title>
        <authorList>
            <person name="Souvorov A."/>
            <person name="Agarwala R."/>
            <person name="Lipman D.J."/>
        </authorList>
    </citation>
    <scope>NUCLEOTIDE SEQUENCE</scope>
    <source>
        <strain evidence="3">91871</strain>
    </source>
</reference>
<dbReference type="Pfam" id="PF06812">
    <property type="entry name" value="ImpA_N"/>
    <property type="match status" value="1"/>
</dbReference>
<gene>
    <name evidence="3" type="ORF">KV121_002606</name>
</gene>
<dbReference type="InterPro" id="IPR021069">
    <property type="entry name" value="ImpA_C"/>
</dbReference>
<evidence type="ECO:0000313" key="4">
    <source>
        <dbReference type="Proteomes" id="UP000885148"/>
    </source>
</evidence>
<evidence type="ECO:0000259" key="2">
    <source>
        <dbReference type="Pfam" id="PF12486"/>
    </source>
</evidence>
<dbReference type="PANTHER" id="PTHR37024:SF5">
    <property type="entry name" value="IMPA N-TERMINAL DOMAIN-CONTAINING PROTEIN"/>
    <property type="match status" value="1"/>
</dbReference>
<name>A0A9P4DHK9_CITFR</name>
<dbReference type="Proteomes" id="UP000885148">
    <property type="component" value="Unassembled WGS sequence"/>
</dbReference>